<dbReference type="AlphaFoldDB" id="A0A1B6FEK8"/>
<dbReference type="InterPro" id="IPR058669">
    <property type="entry name" value="TPR_IPO7/11-like"/>
</dbReference>
<feature type="region of interest" description="Disordered" evidence="4">
    <location>
        <begin position="150"/>
        <end position="180"/>
    </location>
</feature>
<dbReference type="GO" id="GO:0006606">
    <property type="term" value="P:protein import into nucleus"/>
    <property type="evidence" value="ECO:0007669"/>
    <property type="project" value="TreeGrafter"/>
</dbReference>
<dbReference type="EMBL" id="GECZ01021120">
    <property type="protein sequence ID" value="JAS48649.1"/>
    <property type="molecule type" value="Transcribed_RNA"/>
</dbReference>
<accession>A0A1B6FEK8</accession>
<protein>
    <recommendedName>
        <fullName evidence="5">Importin-7/11-like TPR repeats domain-containing protein</fullName>
    </recommendedName>
</protein>
<keyword evidence="2" id="KW-0963">Cytoplasm</keyword>
<keyword evidence="3" id="KW-0813">Transport</keyword>
<evidence type="ECO:0000313" key="6">
    <source>
        <dbReference type="EMBL" id="JAS48649.1"/>
    </source>
</evidence>
<dbReference type="GO" id="GO:0005635">
    <property type="term" value="C:nuclear envelope"/>
    <property type="evidence" value="ECO:0007669"/>
    <property type="project" value="TreeGrafter"/>
</dbReference>
<gene>
    <name evidence="6" type="ORF">g.49671</name>
</gene>
<feature type="compositionally biased region" description="Acidic residues" evidence="4">
    <location>
        <begin position="205"/>
        <end position="216"/>
    </location>
</feature>
<sequence>SKDAVEEAQCHAVKLLEVIVLQFKGVADFFYSDLIKVMFDRLSIEVRTSELRTLCLQVIIATVYCNPQLSVEIISKELPANAMDDFIKLWINDANSFLGLHDRKMCILGLLTLVEMQPNRPTALLAYRDRIVQIFIMLFEGLKAAYTQKAKEDQNSDTSSEYTDSDDESDDVVLESSDDEHTRKNLELLKAKSKNDSNIITCDTIGDDDGTSDDDDSSYRDSELDESVYENFTTVLDDKDTEVDEFVIFKDVFNRLKDTEPDWYRLLFMELKEDDVKAINE</sequence>
<evidence type="ECO:0000256" key="4">
    <source>
        <dbReference type="SAM" id="MobiDB-lite"/>
    </source>
</evidence>
<name>A0A1B6FEK8_9HEMI</name>
<organism evidence="6">
    <name type="scientific">Cuerna arida</name>
    <dbReference type="NCBI Taxonomy" id="1464854"/>
    <lineage>
        <taxon>Eukaryota</taxon>
        <taxon>Metazoa</taxon>
        <taxon>Ecdysozoa</taxon>
        <taxon>Arthropoda</taxon>
        <taxon>Hexapoda</taxon>
        <taxon>Insecta</taxon>
        <taxon>Pterygota</taxon>
        <taxon>Neoptera</taxon>
        <taxon>Paraneoptera</taxon>
        <taxon>Hemiptera</taxon>
        <taxon>Auchenorrhyncha</taxon>
        <taxon>Membracoidea</taxon>
        <taxon>Cicadellidae</taxon>
        <taxon>Cicadellinae</taxon>
        <taxon>Proconiini</taxon>
        <taxon>Cuerna</taxon>
    </lineage>
</organism>
<keyword evidence="3" id="KW-0653">Protein transport</keyword>
<proteinExistence type="predicted"/>
<evidence type="ECO:0000259" key="5">
    <source>
        <dbReference type="Pfam" id="PF25758"/>
    </source>
</evidence>
<feature type="region of interest" description="Disordered" evidence="4">
    <location>
        <begin position="203"/>
        <end position="223"/>
    </location>
</feature>
<evidence type="ECO:0000256" key="2">
    <source>
        <dbReference type="ARBA" id="ARBA00022490"/>
    </source>
</evidence>
<feature type="domain" description="Importin-7/11-like TPR repeats" evidence="5">
    <location>
        <begin position="4"/>
        <end position="171"/>
    </location>
</feature>
<dbReference type="SUPFAM" id="SSF48371">
    <property type="entry name" value="ARM repeat"/>
    <property type="match status" value="1"/>
</dbReference>
<dbReference type="GO" id="GO:0005829">
    <property type="term" value="C:cytosol"/>
    <property type="evidence" value="ECO:0007669"/>
    <property type="project" value="TreeGrafter"/>
</dbReference>
<dbReference type="Pfam" id="PF25758">
    <property type="entry name" value="TPR_IPO11"/>
    <property type="match status" value="1"/>
</dbReference>
<dbReference type="PANTHER" id="PTHR10997:SF18">
    <property type="entry name" value="D-IMPORTIN 7_RANBP7"/>
    <property type="match status" value="1"/>
</dbReference>
<dbReference type="PANTHER" id="PTHR10997">
    <property type="entry name" value="IMPORTIN-7, 8, 11"/>
    <property type="match status" value="1"/>
</dbReference>
<evidence type="ECO:0000256" key="3">
    <source>
        <dbReference type="ARBA" id="ARBA00022927"/>
    </source>
</evidence>
<feature type="non-terminal residue" evidence="6">
    <location>
        <position position="281"/>
    </location>
</feature>
<evidence type="ECO:0000256" key="1">
    <source>
        <dbReference type="ARBA" id="ARBA00004496"/>
    </source>
</evidence>
<dbReference type="InterPro" id="IPR016024">
    <property type="entry name" value="ARM-type_fold"/>
</dbReference>
<feature type="non-terminal residue" evidence="6">
    <location>
        <position position="1"/>
    </location>
</feature>
<feature type="compositionally biased region" description="Acidic residues" evidence="4">
    <location>
        <begin position="163"/>
        <end position="178"/>
    </location>
</feature>
<dbReference type="InterPro" id="IPR011989">
    <property type="entry name" value="ARM-like"/>
</dbReference>
<reference evidence="6" key="1">
    <citation type="submission" date="2015-11" db="EMBL/GenBank/DDBJ databases">
        <title>De novo transcriptome assembly of four potential Pierce s Disease insect vectors from Arizona vineyards.</title>
        <authorList>
            <person name="Tassone E.E."/>
        </authorList>
    </citation>
    <scope>NUCLEOTIDE SEQUENCE</scope>
</reference>
<dbReference type="Gene3D" id="1.25.10.10">
    <property type="entry name" value="Leucine-rich Repeat Variant"/>
    <property type="match status" value="1"/>
</dbReference>
<comment type="subcellular location">
    <subcellularLocation>
        <location evidence="1">Cytoplasm</location>
    </subcellularLocation>
</comment>